<protein>
    <submittedName>
        <fullName evidence="1">Uncharacterized protein</fullName>
    </submittedName>
</protein>
<dbReference type="SUPFAM" id="SSF63829">
    <property type="entry name" value="Calcium-dependent phosphotriesterase"/>
    <property type="match status" value="2"/>
</dbReference>
<dbReference type="InterPro" id="IPR011110">
    <property type="entry name" value="Reg_prop"/>
</dbReference>
<sequence length="321" mass="36253">MGTSLGVIRYDSQSQSDYEIYDNTNVLLSNGIFNILKDPQGRPWVGTYGGGLSYQDKGVWRNINTPQGLCDAFVYDVEFNKDQTWIATWSGANRVIGDPFERSSWESFTRENTQGGLIDDWVYAIEIAKNGVVWFGTESGVSSYDGQRWKSWNHDNGLSAPLSQVSQDNLGMTDYLQGSHHEQQSEDIPNASNQTYRPNYVVSMRMDERGRLWIGSWGGGLTLLDPETETLRTFTVQDGLPGNYILEIKEGPDNRLWIGTNAGLSRFDGAQFTNFGRTNGLKGDYIFSLEFGDDHSIWIGSHYSVSRFWRHPDGDSFLNLE</sequence>
<dbReference type="EMBL" id="CP048620">
    <property type="protein sequence ID" value="QPJ66851.1"/>
    <property type="molecule type" value="Genomic_DNA"/>
</dbReference>
<evidence type="ECO:0000313" key="1">
    <source>
        <dbReference type="EMBL" id="QPJ66851.1"/>
    </source>
</evidence>
<dbReference type="Pfam" id="PF07494">
    <property type="entry name" value="Reg_prop"/>
    <property type="match status" value="3"/>
</dbReference>
<gene>
    <name evidence="1" type="ORF">G3M78_12275</name>
</gene>
<organism evidence="1 2">
    <name type="scientific">Candidatus Nitrohelix vancouverensis</name>
    <dbReference type="NCBI Taxonomy" id="2705534"/>
    <lineage>
        <taxon>Bacteria</taxon>
        <taxon>Pseudomonadati</taxon>
        <taxon>Nitrospinota/Tectimicrobiota group</taxon>
        <taxon>Nitrospinota</taxon>
        <taxon>Nitrospinia</taxon>
        <taxon>Nitrospinales</taxon>
        <taxon>Nitrospinaceae</taxon>
        <taxon>Candidatus Nitrohelix</taxon>
    </lineage>
</organism>
<name>A0A7T0C5C0_9BACT</name>
<dbReference type="InterPro" id="IPR015943">
    <property type="entry name" value="WD40/YVTN_repeat-like_dom_sf"/>
</dbReference>
<reference evidence="2" key="1">
    <citation type="submission" date="2020-02" db="EMBL/GenBank/DDBJ databases">
        <title>Genomic and physiological characterization of two novel Nitrospinaceae genera.</title>
        <authorList>
            <person name="Mueller A.J."/>
            <person name="Jung M.-Y."/>
            <person name="Strachan C.R."/>
            <person name="Herbold C.W."/>
            <person name="Kirkegaard R.H."/>
            <person name="Daims H."/>
        </authorList>
    </citation>
    <scope>NUCLEOTIDE SEQUENCE [LARGE SCALE GENOMIC DNA]</scope>
</reference>
<accession>A0A7T0C5C0</accession>
<proteinExistence type="predicted"/>
<evidence type="ECO:0000313" key="2">
    <source>
        <dbReference type="Proteomes" id="UP000594464"/>
    </source>
</evidence>
<dbReference type="Proteomes" id="UP000594464">
    <property type="component" value="Chromosome"/>
</dbReference>
<dbReference type="AlphaFoldDB" id="A0A7T0C5C0"/>
<dbReference type="Gene3D" id="2.130.10.10">
    <property type="entry name" value="YVTN repeat-like/Quinoprotein amine dehydrogenase"/>
    <property type="match status" value="2"/>
</dbReference>
<dbReference type="KEGG" id="nva:G3M78_12275"/>